<dbReference type="Gene3D" id="3.90.640.10">
    <property type="entry name" value="Actin, Chain A, domain 4"/>
    <property type="match status" value="1"/>
</dbReference>
<dbReference type="InterPro" id="IPR013126">
    <property type="entry name" value="Hsp_70_fam"/>
</dbReference>
<evidence type="ECO:0000256" key="1">
    <source>
        <dbReference type="ARBA" id="ARBA00022741"/>
    </source>
</evidence>
<reference evidence="5 6" key="1">
    <citation type="journal article" date="2019" name="Nat. Ecol. Evol.">
        <title>Megaphylogeny resolves global patterns of mushroom evolution.</title>
        <authorList>
            <person name="Varga T."/>
            <person name="Krizsan K."/>
            <person name="Foldi C."/>
            <person name="Dima B."/>
            <person name="Sanchez-Garcia M."/>
            <person name="Sanchez-Ramirez S."/>
            <person name="Szollosi G.J."/>
            <person name="Szarkandi J.G."/>
            <person name="Papp V."/>
            <person name="Albert L."/>
            <person name="Andreopoulos W."/>
            <person name="Angelini C."/>
            <person name="Antonin V."/>
            <person name="Barry K.W."/>
            <person name="Bougher N.L."/>
            <person name="Buchanan P."/>
            <person name="Buyck B."/>
            <person name="Bense V."/>
            <person name="Catcheside P."/>
            <person name="Chovatia M."/>
            <person name="Cooper J."/>
            <person name="Damon W."/>
            <person name="Desjardin D."/>
            <person name="Finy P."/>
            <person name="Geml J."/>
            <person name="Haridas S."/>
            <person name="Hughes K."/>
            <person name="Justo A."/>
            <person name="Karasinski D."/>
            <person name="Kautmanova I."/>
            <person name="Kiss B."/>
            <person name="Kocsube S."/>
            <person name="Kotiranta H."/>
            <person name="LaButti K.M."/>
            <person name="Lechner B.E."/>
            <person name="Liimatainen K."/>
            <person name="Lipzen A."/>
            <person name="Lukacs Z."/>
            <person name="Mihaltcheva S."/>
            <person name="Morgado L.N."/>
            <person name="Niskanen T."/>
            <person name="Noordeloos M.E."/>
            <person name="Ohm R.A."/>
            <person name="Ortiz-Santana B."/>
            <person name="Ovrebo C."/>
            <person name="Racz N."/>
            <person name="Riley R."/>
            <person name="Savchenko A."/>
            <person name="Shiryaev A."/>
            <person name="Soop K."/>
            <person name="Spirin V."/>
            <person name="Szebenyi C."/>
            <person name="Tomsovsky M."/>
            <person name="Tulloss R.E."/>
            <person name="Uehling J."/>
            <person name="Grigoriev I.V."/>
            <person name="Vagvolgyi C."/>
            <person name="Papp T."/>
            <person name="Martin F.M."/>
            <person name="Miettinen O."/>
            <person name="Hibbett D.S."/>
            <person name="Nagy L.G."/>
        </authorList>
    </citation>
    <scope>NUCLEOTIDE SEQUENCE [LARGE SCALE GENOMIC DNA]</scope>
    <source>
        <strain evidence="5 6">FP101781</strain>
    </source>
</reference>
<keyword evidence="1 3" id="KW-0547">Nucleotide-binding</keyword>
<accession>A0A4Y7T4W1</accession>
<dbReference type="PRINTS" id="PR00301">
    <property type="entry name" value="HEATSHOCK70"/>
</dbReference>
<evidence type="ECO:0000313" key="6">
    <source>
        <dbReference type="Proteomes" id="UP000298030"/>
    </source>
</evidence>
<evidence type="ECO:0000256" key="4">
    <source>
        <dbReference type="SAM" id="MobiDB-lite"/>
    </source>
</evidence>
<comment type="caution">
    <text evidence="5">The sequence shown here is derived from an EMBL/GenBank/DDBJ whole genome shotgun (WGS) entry which is preliminary data.</text>
</comment>
<dbReference type="GO" id="GO:0005524">
    <property type="term" value="F:ATP binding"/>
    <property type="evidence" value="ECO:0007669"/>
    <property type="project" value="UniProtKB-KW"/>
</dbReference>
<dbReference type="PROSITE" id="PS01036">
    <property type="entry name" value="HSP70_3"/>
    <property type="match status" value="1"/>
</dbReference>
<protein>
    <submittedName>
        <fullName evidence="5">Heat shock protein 70</fullName>
    </submittedName>
</protein>
<gene>
    <name evidence="5" type="ORF">FA13DRAFT_1734811</name>
</gene>
<dbReference type="Pfam" id="PF00012">
    <property type="entry name" value="HSP70"/>
    <property type="match status" value="1"/>
</dbReference>
<evidence type="ECO:0000256" key="3">
    <source>
        <dbReference type="RuleBase" id="RU003322"/>
    </source>
</evidence>
<dbReference type="Gene3D" id="2.60.34.10">
    <property type="entry name" value="Substrate Binding Domain Of DNAk, Chain A, domain 1"/>
    <property type="match status" value="1"/>
</dbReference>
<dbReference type="Gene3D" id="3.30.420.40">
    <property type="match status" value="2"/>
</dbReference>
<dbReference type="FunFam" id="3.90.640.10:FF:000003">
    <property type="entry name" value="Molecular chaperone DnaK"/>
    <property type="match status" value="1"/>
</dbReference>
<dbReference type="GO" id="GO:0140662">
    <property type="term" value="F:ATP-dependent protein folding chaperone"/>
    <property type="evidence" value="ECO:0007669"/>
    <property type="project" value="InterPro"/>
</dbReference>
<dbReference type="InterPro" id="IPR029047">
    <property type="entry name" value="HSP70_peptide-bd_sf"/>
</dbReference>
<dbReference type="OrthoDB" id="2919866at2759"/>
<keyword evidence="6" id="KW-1185">Reference proteome</keyword>
<dbReference type="InterPro" id="IPR018181">
    <property type="entry name" value="Heat_shock_70_CS"/>
</dbReference>
<proteinExistence type="inferred from homology"/>
<dbReference type="Gene3D" id="3.30.30.30">
    <property type="match status" value="1"/>
</dbReference>
<dbReference type="SUPFAM" id="SSF100920">
    <property type="entry name" value="Heat shock protein 70kD (HSP70), peptide-binding domain"/>
    <property type="match status" value="1"/>
</dbReference>
<dbReference type="PANTHER" id="PTHR19375">
    <property type="entry name" value="HEAT SHOCK PROTEIN 70KDA"/>
    <property type="match status" value="1"/>
</dbReference>
<dbReference type="Proteomes" id="UP000298030">
    <property type="component" value="Unassembled WGS sequence"/>
</dbReference>
<feature type="region of interest" description="Disordered" evidence="4">
    <location>
        <begin position="639"/>
        <end position="660"/>
    </location>
</feature>
<evidence type="ECO:0000313" key="5">
    <source>
        <dbReference type="EMBL" id="TEB29160.1"/>
    </source>
</evidence>
<organism evidence="5 6">
    <name type="scientific">Coprinellus micaceus</name>
    <name type="common">Glistening ink-cap mushroom</name>
    <name type="synonym">Coprinus micaceus</name>
    <dbReference type="NCBI Taxonomy" id="71717"/>
    <lineage>
        <taxon>Eukaryota</taxon>
        <taxon>Fungi</taxon>
        <taxon>Dikarya</taxon>
        <taxon>Basidiomycota</taxon>
        <taxon>Agaricomycotina</taxon>
        <taxon>Agaricomycetes</taxon>
        <taxon>Agaricomycetidae</taxon>
        <taxon>Agaricales</taxon>
        <taxon>Agaricineae</taxon>
        <taxon>Psathyrellaceae</taxon>
        <taxon>Coprinellus</taxon>
    </lineage>
</organism>
<comment type="similarity">
    <text evidence="3">Belongs to the heat shock protein 70 family.</text>
</comment>
<name>A0A4Y7T4W1_COPMI</name>
<evidence type="ECO:0000256" key="2">
    <source>
        <dbReference type="ARBA" id="ARBA00022840"/>
    </source>
</evidence>
<dbReference type="EMBL" id="QPFP01000028">
    <property type="protein sequence ID" value="TEB29160.1"/>
    <property type="molecule type" value="Genomic_DNA"/>
</dbReference>
<dbReference type="InterPro" id="IPR043129">
    <property type="entry name" value="ATPase_NBD"/>
</dbReference>
<keyword evidence="2 3" id="KW-0067">ATP-binding</keyword>
<keyword evidence="5" id="KW-0346">Stress response</keyword>
<dbReference type="AlphaFoldDB" id="A0A4Y7T4W1"/>
<dbReference type="SUPFAM" id="SSF53067">
    <property type="entry name" value="Actin-like ATPase domain"/>
    <property type="match status" value="2"/>
</dbReference>
<sequence length="660" mass="72585">MSFGIDLGTQSCRVAVWQNGQPVIVLDEEGNRALPSYVAFSGDGRRFGSIAKAQQGANIENTVFGIKGFLGRDIRDTVIRTRLSRMPYRTSRTAGAAVLKVEFLGNQETFVPEEIVAMQLSKLRRLVDVHTGTQNECPVIAVPPGFSRHQRQALIDACDIAGLRTPYLIDDTSAAALYYAFYSSPALPNPNDPASVERLILVLNMGAGITSASIVAIEQGLVETKVASSNLALGGDHFDEAISKSLAAHLKSKHGIDVSDNPRSQARLLILAERARKELSSAMKASIDLEAISQDIRIPPVTITRDYLDGQCPGIYDDLLKLIKSLFQRSAFTRADIQEVLLVGGTTRMPGILSNVQAYFSGDTPICSVRNVDEAVALGAAIYGVLKGHPEGQAMPEKLEDMLLMDIVHDALGVAVLADSVDLKGPSTLPADGGSFHESVFEVVIPRNTTFPCRRRVDFSVRNVGDRTVNVQVYEGDSKQPMANAFLGSFELHNIPTVPAGSDRAEVVVDFDINSDHSVVVSAKDSKNRRRSMAIRVGRLSKIEKETMQQKAERFDEYDRMQEYRLRRRNDFEEYCYGARESIERLQTGVHECLEWLQGEGSTSVLDEDLERREEGVVELLRKALPPGYFIGRDAADCAPQADPESHSQTDDTPLYDCYD</sequence>
<dbReference type="STRING" id="71717.A0A4Y7T4W1"/>